<evidence type="ECO:0000313" key="3">
    <source>
        <dbReference type="Proteomes" id="UP000533598"/>
    </source>
</evidence>
<organism evidence="2 3">
    <name type="scientific">Crossiella cryophila</name>
    <dbReference type="NCBI Taxonomy" id="43355"/>
    <lineage>
        <taxon>Bacteria</taxon>
        <taxon>Bacillati</taxon>
        <taxon>Actinomycetota</taxon>
        <taxon>Actinomycetes</taxon>
        <taxon>Pseudonocardiales</taxon>
        <taxon>Pseudonocardiaceae</taxon>
        <taxon>Crossiella</taxon>
    </lineage>
</organism>
<gene>
    <name evidence="2" type="ORF">HNR67_004884</name>
</gene>
<evidence type="ECO:0000256" key="1">
    <source>
        <dbReference type="SAM" id="SignalP"/>
    </source>
</evidence>
<feature type="signal peptide" evidence="1">
    <location>
        <begin position="1"/>
        <end position="34"/>
    </location>
</feature>
<sequence>MNGTSRWSKMLGKLAAFAGLTMIGGLIAAAPATAAPAAAAAPQFSGWICAGTPVPPGHVITSIRQDSGCGGRSWFVRVPQNGLWVCENSPIPPGYVVAAIRQDSGCLGNSWFIRF</sequence>
<comment type="caution">
    <text evidence="2">The sequence shown here is derived from an EMBL/GenBank/DDBJ whole genome shotgun (WGS) entry which is preliminary data.</text>
</comment>
<dbReference type="EMBL" id="JACHMH010000001">
    <property type="protein sequence ID" value="MBB4678766.1"/>
    <property type="molecule type" value="Genomic_DNA"/>
</dbReference>
<evidence type="ECO:0000313" key="2">
    <source>
        <dbReference type="EMBL" id="MBB4678766.1"/>
    </source>
</evidence>
<dbReference type="AlphaFoldDB" id="A0A7W7CFA6"/>
<reference evidence="2 3" key="1">
    <citation type="submission" date="2020-08" db="EMBL/GenBank/DDBJ databases">
        <title>Sequencing the genomes of 1000 actinobacteria strains.</title>
        <authorList>
            <person name="Klenk H.-P."/>
        </authorList>
    </citation>
    <scope>NUCLEOTIDE SEQUENCE [LARGE SCALE GENOMIC DNA]</scope>
    <source>
        <strain evidence="2 3">DSM 44230</strain>
    </source>
</reference>
<accession>A0A7W7CFA6</accession>
<feature type="chain" id="PRO_5030925752" evidence="1">
    <location>
        <begin position="35"/>
        <end position="115"/>
    </location>
</feature>
<protein>
    <submittedName>
        <fullName evidence="2">Uncharacterized protein</fullName>
    </submittedName>
</protein>
<dbReference type="RefSeq" id="WP_185004599.1">
    <property type="nucleotide sequence ID" value="NZ_BAAAUI010000087.1"/>
</dbReference>
<name>A0A7W7CFA6_9PSEU</name>
<keyword evidence="1" id="KW-0732">Signal</keyword>
<keyword evidence="3" id="KW-1185">Reference proteome</keyword>
<dbReference type="Proteomes" id="UP000533598">
    <property type="component" value="Unassembled WGS sequence"/>
</dbReference>
<proteinExistence type="predicted"/>